<evidence type="ECO:0000313" key="2">
    <source>
        <dbReference type="Proteomes" id="UP001596171"/>
    </source>
</evidence>
<dbReference type="Proteomes" id="UP001596171">
    <property type="component" value="Unassembled WGS sequence"/>
</dbReference>
<proteinExistence type="predicted"/>
<protein>
    <submittedName>
        <fullName evidence="1">Uncharacterized protein</fullName>
    </submittedName>
</protein>
<dbReference type="RefSeq" id="WP_137616952.1">
    <property type="nucleotide sequence ID" value="NZ_BJDI01000014.1"/>
</dbReference>
<name>A0ABW1SHH0_9LACO</name>
<dbReference type="EMBL" id="JBHSSE010000008">
    <property type="protein sequence ID" value="MFC6201026.1"/>
    <property type="molecule type" value="Genomic_DNA"/>
</dbReference>
<accession>A0ABW1SHH0</accession>
<evidence type="ECO:0000313" key="1">
    <source>
        <dbReference type="EMBL" id="MFC6201026.1"/>
    </source>
</evidence>
<keyword evidence="2" id="KW-1185">Reference proteome</keyword>
<gene>
    <name evidence="1" type="ORF">ACFP1L_03825</name>
</gene>
<comment type="caution">
    <text evidence="1">The sequence shown here is derived from an EMBL/GenBank/DDBJ whole genome shotgun (WGS) entry which is preliminary data.</text>
</comment>
<organism evidence="1 2">
    <name type="scientific">Lactiplantibacillus nangangensis</name>
    <dbReference type="NCBI Taxonomy" id="2559917"/>
    <lineage>
        <taxon>Bacteria</taxon>
        <taxon>Bacillati</taxon>
        <taxon>Bacillota</taxon>
        <taxon>Bacilli</taxon>
        <taxon>Lactobacillales</taxon>
        <taxon>Lactobacillaceae</taxon>
        <taxon>Lactiplantibacillus</taxon>
    </lineage>
</organism>
<reference evidence="2" key="1">
    <citation type="journal article" date="2019" name="Int. J. Syst. Evol. Microbiol.">
        <title>The Global Catalogue of Microorganisms (GCM) 10K type strain sequencing project: providing services to taxonomists for standard genome sequencing and annotation.</title>
        <authorList>
            <consortium name="The Broad Institute Genomics Platform"/>
            <consortium name="The Broad Institute Genome Sequencing Center for Infectious Disease"/>
            <person name="Wu L."/>
            <person name="Ma J."/>
        </authorList>
    </citation>
    <scope>NUCLEOTIDE SEQUENCE [LARGE SCALE GENOMIC DNA]</scope>
    <source>
        <strain evidence="2">CCM 8930</strain>
    </source>
</reference>
<sequence length="88" mass="10147">MKTGILKQVDLETTMAQYFYVAADQHTNWIKVHSTQAFKPFELTLRLSDLLINHDSAIATTNHKMYEFNDNTGGLITLFQNWQQTLIA</sequence>